<evidence type="ECO:0000313" key="11">
    <source>
        <dbReference type="Proteomes" id="UP001610706"/>
    </source>
</evidence>
<keyword evidence="6" id="KW-0975">Bacterial flagellum</keyword>
<dbReference type="SUPFAM" id="SSF64518">
    <property type="entry name" value="Phase 1 flagellin"/>
    <property type="match status" value="2"/>
</dbReference>
<protein>
    <recommendedName>
        <fullName evidence="4">Flagellar hook-associated protein 1</fullName>
    </recommendedName>
</protein>
<keyword evidence="11" id="KW-1185">Reference proteome</keyword>
<dbReference type="InterPro" id="IPR010930">
    <property type="entry name" value="Flg_bb/hook_C_dom"/>
</dbReference>
<comment type="caution">
    <text evidence="10">The sequence shown here is derived from an EMBL/GenBank/DDBJ whole genome shotgun (WGS) entry which is preliminary data.</text>
</comment>
<keyword evidence="5" id="KW-0964">Secreted</keyword>
<dbReference type="EMBL" id="JBGFTR010000029">
    <property type="protein sequence ID" value="MFH7566431.1"/>
    <property type="molecule type" value="Genomic_DNA"/>
</dbReference>
<evidence type="ECO:0000313" key="10">
    <source>
        <dbReference type="EMBL" id="MFH7566431.1"/>
    </source>
</evidence>
<dbReference type="Pfam" id="PF00460">
    <property type="entry name" value="Flg_bb_rod"/>
    <property type="match status" value="1"/>
</dbReference>
<comment type="similarity">
    <text evidence="3">Belongs to the flagella basal body rod proteins family.</text>
</comment>
<evidence type="ECO:0000259" key="9">
    <source>
        <dbReference type="Pfam" id="PF22638"/>
    </source>
</evidence>
<accession>A0ABW7P570</accession>
<organism evidence="10 11">
    <name type="scientific">Oceanimonas smirnovii</name>
    <dbReference type="NCBI Taxonomy" id="264574"/>
    <lineage>
        <taxon>Bacteria</taxon>
        <taxon>Pseudomonadati</taxon>
        <taxon>Pseudomonadota</taxon>
        <taxon>Gammaproteobacteria</taxon>
        <taxon>Aeromonadales</taxon>
        <taxon>Aeromonadaceae</taxon>
        <taxon>Oceanimonas</taxon>
    </lineage>
</organism>
<dbReference type="NCBIfam" id="TIGR02492">
    <property type="entry name" value="flgK_ends"/>
    <property type="match status" value="1"/>
</dbReference>
<dbReference type="InterPro" id="IPR001444">
    <property type="entry name" value="Flag_bb_rod_N"/>
</dbReference>
<keyword evidence="10" id="KW-0969">Cilium</keyword>
<dbReference type="Pfam" id="PF22638">
    <property type="entry name" value="FlgK_D1"/>
    <property type="match status" value="1"/>
</dbReference>
<keyword evidence="10" id="KW-0966">Cell projection</keyword>
<evidence type="ECO:0000256" key="6">
    <source>
        <dbReference type="ARBA" id="ARBA00023143"/>
    </source>
</evidence>
<name>A0ABW7P570_9GAMM</name>
<evidence type="ECO:0000256" key="2">
    <source>
        <dbReference type="ARBA" id="ARBA00004613"/>
    </source>
</evidence>
<dbReference type="Proteomes" id="UP001610706">
    <property type="component" value="Unassembled WGS sequence"/>
</dbReference>
<evidence type="ECO:0000259" key="7">
    <source>
        <dbReference type="Pfam" id="PF00460"/>
    </source>
</evidence>
<dbReference type="Pfam" id="PF06429">
    <property type="entry name" value="Flg_bbr_C"/>
    <property type="match status" value="1"/>
</dbReference>
<evidence type="ECO:0000256" key="4">
    <source>
        <dbReference type="ARBA" id="ARBA00016244"/>
    </source>
</evidence>
<evidence type="ECO:0000256" key="3">
    <source>
        <dbReference type="ARBA" id="ARBA00009677"/>
    </source>
</evidence>
<evidence type="ECO:0000256" key="5">
    <source>
        <dbReference type="ARBA" id="ARBA00022525"/>
    </source>
</evidence>
<comment type="subcellular location">
    <subcellularLocation>
        <location evidence="1">Bacterial flagellum</location>
    </subcellularLocation>
    <subcellularLocation>
        <location evidence="2">Secreted</location>
    </subcellularLocation>
</comment>
<dbReference type="InterPro" id="IPR002371">
    <property type="entry name" value="FlgK"/>
</dbReference>
<gene>
    <name evidence="10" type="primary">flgK</name>
    <name evidence="10" type="ORF">AB9R89_14025</name>
</gene>
<dbReference type="PANTHER" id="PTHR30033:SF1">
    <property type="entry name" value="FLAGELLAR HOOK-ASSOCIATED PROTEIN 1"/>
    <property type="match status" value="1"/>
</dbReference>
<dbReference type="PRINTS" id="PR01005">
    <property type="entry name" value="FLGHOOKAP1"/>
</dbReference>
<evidence type="ECO:0000256" key="1">
    <source>
        <dbReference type="ARBA" id="ARBA00004365"/>
    </source>
</evidence>
<evidence type="ECO:0000259" key="8">
    <source>
        <dbReference type="Pfam" id="PF06429"/>
    </source>
</evidence>
<dbReference type="PANTHER" id="PTHR30033">
    <property type="entry name" value="FLAGELLAR HOOK-ASSOCIATED PROTEIN 1"/>
    <property type="match status" value="1"/>
</dbReference>
<feature type="domain" description="Flagellar basal-body/hook protein C-terminal" evidence="8">
    <location>
        <begin position="605"/>
        <end position="645"/>
    </location>
</feature>
<feature type="domain" description="Flagellar basal body rod protein N-terminal" evidence="7">
    <location>
        <begin position="7"/>
        <end position="35"/>
    </location>
</feature>
<proteinExistence type="inferred from homology"/>
<dbReference type="RefSeq" id="WP_395545853.1">
    <property type="nucleotide sequence ID" value="NZ_CP166302.1"/>
</dbReference>
<sequence length="646" mass="69207">MAVDMYQTGVSGLLAAQAQLATTGHNIANVNTEGYNRQRVEQSTTNPINSGGMYIGTGTQVSGVTRLYQEYAFKDLLVNNTEQAGAVALHQRLSHLDQGLSSLGKAISSGMDEFYGALNALVDNPGDLGNRNIVISRAEDVANQYQRINDFISQEMNTASQEIDSRTDTINKITSAIATLNQEIQQSGANGAPNDLLDKRDQLIKELSSEVKVTTLKDEKTGAISVLLGGREPLVSGNQAYELQSRPGQPDSRERELHLVNPNKPDFATRLTSKELGGELGAVFNYRNNVLPESMSEIGKVAIAIADVFNKAQAQGVDLDGNPGQSFFNDINSAESRSNRFLNSNENVTGEVTITDINKLSGDEFSLKFNGSEYELTNLKTGAKESFTDMSTLNNNLESNHGINLSLTETPPGSLAAGDIMQIRPTRGGAGQLAVNLTDGRQIAASGVVNVAPGSDNQGTAQLEVTADNQAHLPAKNVPWIVSFDDSGNYTVDYTDAGGNQQSVTAAFDPNNPVITVEGLSVEVKGIPKPFDSFSIEHSAGAGNNTNAVAMTDIKNGKWLDNGKSTLEQGLNNPIISVGSQTYNQRIRAETATAVYSQSLDRVQSTSGVNLDEEASNLLRFQQAYMASARVVSVASETMNTLLQIR</sequence>
<reference evidence="10 11" key="1">
    <citation type="submission" date="2024-08" db="EMBL/GenBank/DDBJ databases">
        <title>Oceanimonas smirnovii Genome sequencing and assembly.</title>
        <authorList>
            <person name="Tang B."/>
        </authorList>
    </citation>
    <scope>NUCLEOTIDE SEQUENCE [LARGE SCALE GENOMIC DNA]</scope>
    <source>
        <strain evidence="10 11">OS2020-119</strain>
    </source>
</reference>
<keyword evidence="10" id="KW-0282">Flagellum</keyword>
<dbReference type="InterPro" id="IPR053927">
    <property type="entry name" value="FlgK_helical"/>
</dbReference>
<feature type="domain" description="Flagellar hook-associated protein FlgK helical" evidence="9">
    <location>
        <begin position="93"/>
        <end position="328"/>
    </location>
</feature>